<evidence type="ECO:0000313" key="8">
    <source>
        <dbReference type="Proteomes" id="UP000570474"/>
    </source>
</evidence>
<comment type="similarity">
    <text evidence="1">Belongs to the sigma-70 factor family. ECF subfamily.</text>
</comment>
<dbReference type="PANTHER" id="PTHR43133">
    <property type="entry name" value="RNA POLYMERASE ECF-TYPE SIGMA FACTO"/>
    <property type="match status" value="1"/>
</dbReference>
<dbReference type="InterPro" id="IPR014284">
    <property type="entry name" value="RNA_pol_sigma-70_dom"/>
</dbReference>
<dbReference type="GO" id="GO:0006352">
    <property type="term" value="P:DNA-templated transcription initiation"/>
    <property type="evidence" value="ECO:0007669"/>
    <property type="project" value="InterPro"/>
</dbReference>
<dbReference type="SUPFAM" id="SSF88659">
    <property type="entry name" value="Sigma3 and sigma4 domains of RNA polymerase sigma factors"/>
    <property type="match status" value="1"/>
</dbReference>
<dbReference type="InterPro" id="IPR007627">
    <property type="entry name" value="RNA_pol_sigma70_r2"/>
</dbReference>
<dbReference type="InterPro" id="IPR013324">
    <property type="entry name" value="RNA_pol_sigma_r3/r4-like"/>
</dbReference>
<evidence type="ECO:0000256" key="1">
    <source>
        <dbReference type="ARBA" id="ARBA00010641"/>
    </source>
</evidence>
<accession>A0A847RJM5</accession>
<feature type="domain" description="RNA polymerase sigma-70 region 2" evidence="5">
    <location>
        <begin position="21"/>
        <end position="86"/>
    </location>
</feature>
<evidence type="ECO:0000259" key="6">
    <source>
        <dbReference type="Pfam" id="PF08281"/>
    </source>
</evidence>
<evidence type="ECO:0000256" key="4">
    <source>
        <dbReference type="ARBA" id="ARBA00023163"/>
    </source>
</evidence>
<evidence type="ECO:0000256" key="3">
    <source>
        <dbReference type="ARBA" id="ARBA00023082"/>
    </source>
</evidence>
<feature type="domain" description="RNA polymerase sigma factor 70 region 4 type 2" evidence="6">
    <location>
        <begin position="117"/>
        <end position="169"/>
    </location>
</feature>
<dbReference type="InterPro" id="IPR036388">
    <property type="entry name" value="WH-like_DNA-bd_sf"/>
</dbReference>
<sequence>MSTFHTIKALKEGNTSVFRELFNEYHRKVYLYVLSKTNSQYIAEETTQITFIKLWNYREQLNESDQVGKLLFHMARATCIDLFRKDAVRERVLKLEKPAENEAWYGNDTVEVKELQQRIKHAVGNMPPVRRRVFELSRYEFKSYKEIAALLSLSVKTVENHMALAIKHLRKSLMLLVLLFLR</sequence>
<dbReference type="Proteomes" id="UP000570474">
    <property type="component" value="Unassembled WGS sequence"/>
</dbReference>
<dbReference type="Gene3D" id="1.10.1740.10">
    <property type="match status" value="1"/>
</dbReference>
<dbReference type="SUPFAM" id="SSF88946">
    <property type="entry name" value="Sigma2 domain of RNA polymerase sigma factors"/>
    <property type="match status" value="1"/>
</dbReference>
<comment type="caution">
    <text evidence="7">The sequence shown here is derived from an EMBL/GenBank/DDBJ whole genome shotgun (WGS) entry which is preliminary data.</text>
</comment>
<proteinExistence type="inferred from homology"/>
<dbReference type="NCBIfam" id="TIGR02985">
    <property type="entry name" value="Sig70_bacteroi1"/>
    <property type="match status" value="1"/>
</dbReference>
<dbReference type="NCBIfam" id="TIGR02937">
    <property type="entry name" value="sigma70-ECF"/>
    <property type="match status" value="1"/>
</dbReference>
<dbReference type="InterPro" id="IPR039425">
    <property type="entry name" value="RNA_pol_sigma-70-like"/>
</dbReference>
<dbReference type="Gene3D" id="1.10.10.10">
    <property type="entry name" value="Winged helix-like DNA-binding domain superfamily/Winged helix DNA-binding domain"/>
    <property type="match status" value="1"/>
</dbReference>
<dbReference type="Pfam" id="PF04542">
    <property type="entry name" value="Sigma70_r2"/>
    <property type="match status" value="1"/>
</dbReference>
<dbReference type="AlphaFoldDB" id="A0A847RJM5"/>
<gene>
    <name evidence="7" type="ORF">HGH92_03100</name>
</gene>
<dbReference type="InterPro" id="IPR014327">
    <property type="entry name" value="RNA_pol_sigma70_bacteroid"/>
</dbReference>
<reference evidence="7 8" key="1">
    <citation type="submission" date="2020-04" db="EMBL/GenBank/DDBJ databases">
        <authorList>
            <person name="Yin C."/>
        </authorList>
    </citation>
    <scope>NUCLEOTIDE SEQUENCE [LARGE SCALE GENOMIC DNA]</scope>
    <source>
        <strain evidence="7 8">Ae27</strain>
    </source>
</reference>
<keyword evidence="8" id="KW-1185">Reference proteome</keyword>
<dbReference type="PANTHER" id="PTHR43133:SF46">
    <property type="entry name" value="RNA POLYMERASE SIGMA-70 FACTOR ECF SUBFAMILY"/>
    <property type="match status" value="1"/>
</dbReference>
<evidence type="ECO:0000256" key="2">
    <source>
        <dbReference type="ARBA" id="ARBA00023015"/>
    </source>
</evidence>
<keyword evidence="4" id="KW-0804">Transcription</keyword>
<dbReference type="Pfam" id="PF08281">
    <property type="entry name" value="Sigma70_r4_2"/>
    <property type="match status" value="1"/>
</dbReference>
<keyword evidence="2" id="KW-0805">Transcription regulation</keyword>
<dbReference type="GO" id="GO:0003677">
    <property type="term" value="F:DNA binding"/>
    <property type="evidence" value="ECO:0007669"/>
    <property type="project" value="InterPro"/>
</dbReference>
<name>A0A847RJM5_9BACT</name>
<dbReference type="InterPro" id="IPR013249">
    <property type="entry name" value="RNA_pol_sigma70_r4_t2"/>
</dbReference>
<organism evidence="7 8">
    <name type="scientific">Chitinophaga varians</name>
    <dbReference type="NCBI Taxonomy" id="2202339"/>
    <lineage>
        <taxon>Bacteria</taxon>
        <taxon>Pseudomonadati</taxon>
        <taxon>Bacteroidota</taxon>
        <taxon>Chitinophagia</taxon>
        <taxon>Chitinophagales</taxon>
        <taxon>Chitinophagaceae</taxon>
        <taxon>Chitinophaga</taxon>
    </lineage>
</organism>
<evidence type="ECO:0000259" key="5">
    <source>
        <dbReference type="Pfam" id="PF04542"/>
    </source>
</evidence>
<protein>
    <submittedName>
        <fullName evidence="7">RNA polymerase sigma-70 factor</fullName>
    </submittedName>
</protein>
<dbReference type="GO" id="GO:0016987">
    <property type="term" value="F:sigma factor activity"/>
    <property type="evidence" value="ECO:0007669"/>
    <property type="project" value="UniProtKB-KW"/>
</dbReference>
<evidence type="ECO:0000313" key="7">
    <source>
        <dbReference type="EMBL" id="NLR63283.1"/>
    </source>
</evidence>
<keyword evidence="3" id="KW-0731">Sigma factor</keyword>
<dbReference type="EMBL" id="JABAIA010000001">
    <property type="protein sequence ID" value="NLR63283.1"/>
    <property type="molecule type" value="Genomic_DNA"/>
</dbReference>
<dbReference type="RefSeq" id="WP_168869289.1">
    <property type="nucleotide sequence ID" value="NZ_JABAIA010000001.1"/>
</dbReference>
<dbReference type="InterPro" id="IPR013325">
    <property type="entry name" value="RNA_pol_sigma_r2"/>
</dbReference>